<protein>
    <submittedName>
        <fullName evidence="1">Uncharacterized protein</fullName>
    </submittedName>
</protein>
<sequence>MGSTDCNTTALQETLTQMDSHLYYLVKLISLCVSCTLNTLLSIPLLVAIIRAPSLLHQTRFFILTHLLCCDNIQLMLLTAKAALLNWREGMRVAHCLVFFAATQAFTMVDLLLSTALALDRCAAIKWPLKYNLAVYPARRRSPIAAIWSLSALISVVSLGISLSTMEVNASRPRCRALILAPCLSGSGALAFNLFLTVVSGVVIPICLLTTLACFLLLCWDTRGRGGLLRSRRALVTLGLQAIQTLFYSVPVVLDSPLLPIWVHCDRLDIATTTVYNLGISLIPLVYGYRSRELQRRMLQVRPAAVLSSTSDRNVFEPRWLHQLNRVNNLNQVDCQLDQTTTGQRMNQVSCIYQLQESESSRPH</sequence>
<keyword evidence="2" id="KW-1185">Reference proteome</keyword>
<organism evidence="1 2">
    <name type="scientific">Dallia pectoralis</name>
    <name type="common">Alaska blackfish</name>
    <dbReference type="NCBI Taxonomy" id="75939"/>
    <lineage>
        <taxon>Eukaryota</taxon>
        <taxon>Metazoa</taxon>
        <taxon>Chordata</taxon>
        <taxon>Craniata</taxon>
        <taxon>Vertebrata</taxon>
        <taxon>Euteleostomi</taxon>
        <taxon>Actinopterygii</taxon>
        <taxon>Neopterygii</taxon>
        <taxon>Teleostei</taxon>
        <taxon>Protacanthopterygii</taxon>
        <taxon>Esociformes</taxon>
        <taxon>Umbridae</taxon>
        <taxon>Dallia</taxon>
    </lineage>
</organism>
<evidence type="ECO:0000313" key="1">
    <source>
        <dbReference type="EMBL" id="KAJ8014993.1"/>
    </source>
</evidence>
<name>A0ACC2HHQ0_DALPE</name>
<dbReference type="EMBL" id="CM055729">
    <property type="protein sequence ID" value="KAJ8014993.1"/>
    <property type="molecule type" value="Genomic_DNA"/>
</dbReference>
<comment type="caution">
    <text evidence="1">The sequence shown here is derived from an EMBL/GenBank/DDBJ whole genome shotgun (WGS) entry which is preliminary data.</text>
</comment>
<accession>A0ACC2HHQ0</accession>
<gene>
    <name evidence="1" type="ORF">DPEC_G00021530</name>
</gene>
<proteinExistence type="predicted"/>
<evidence type="ECO:0000313" key="2">
    <source>
        <dbReference type="Proteomes" id="UP001157502"/>
    </source>
</evidence>
<dbReference type="Proteomes" id="UP001157502">
    <property type="component" value="Chromosome 2"/>
</dbReference>
<reference evidence="1" key="1">
    <citation type="submission" date="2021-05" db="EMBL/GenBank/DDBJ databases">
        <authorList>
            <person name="Pan Q."/>
            <person name="Jouanno E."/>
            <person name="Zahm M."/>
            <person name="Klopp C."/>
            <person name="Cabau C."/>
            <person name="Louis A."/>
            <person name="Berthelot C."/>
            <person name="Parey E."/>
            <person name="Roest Crollius H."/>
            <person name="Montfort J."/>
            <person name="Robinson-Rechavi M."/>
            <person name="Bouchez O."/>
            <person name="Lampietro C."/>
            <person name="Lopez Roques C."/>
            <person name="Donnadieu C."/>
            <person name="Postlethwait J."/>
            <person name="Bobe J."/>
            <person name="Dillon D."/>
            <person name="Chandos A."/>
            <person name="von Hippel F."/>
            <person name="Guiguen Y."/>
        </authorList>
    </citation>
    <scope>NUCLEOTIDE SEQUENCE</scope>
    <source>
        <strain evidence="1">YG-Jan2019</strain>
    </source>
</reference>